<evidence type="ECO:0000313" key="1">
    <source>
        <dbReference type="EMBL" id="OZI36558.1"/>
    </source>
</evidence>
<protein>
    <submittedName>
        <fullName evidence="1">Heme oxygenase</fullName>
    </submittedName>
</protein>
<dbReference type="EMBL" id="NEVL01000003">
    <property type="protein sequence ID" value="OZI36558.1"/>
    <property type="molecule type" value="Genomic_DNA"/>
</dbReference>
<accession>A0A261SGJ5</accession>
<keyword evidence="3" id="KW-1185">Reference proteome</keyword>
<comment type="caution">
    <text evidence="1">The sequence shown here is derived from an EMBL/GenBank/DDBJ whole genome shotgun (WGS) entry which is preliminary data.</text>
</comment>
<dbReference type="EMBL" id="NEVR01000005">
    <property type="protein sequence ID" value="OZI58017.1"/>
    <property type="molecule type" value="Genomic_DNA"/>
</dbReference>
<reference evidence="1 4" key="1">
    <citation type="submission" date="2017-05" db="EMBL/GenBank/DDBJ databases">
        <title>Complete and WGS of Bordetella genogroups.</title>
        <authorList>
            <person name="Spilker T."/>
            <person name="LiPuma J."/>
        </authorList>
    </citation>
    <scope>NUCLEOTIDE SEQUENCE [LARGE SCALE GENOMIC DNA]</scope>
    <source>
        <strain evidence="1 4">AU17610</strain>
    </source>
</reference>
<dbReference type="Proteomes" id="UP000216354">
    <property type="component" value="Unassembled WGS sequence"/>
</dbReference>
<dbReference type="OrthoDB" id="114943at2"/>
<dbReference type="GO" id="GO:0004392">
    <property type="term" value="F:heme oxygenase (decyclizing) activity"/>
    <property type="evidence" value="ECO:0007669"/>
    <property type="project" value="InterPro"/>
</dbReference>
<reference evidence="2 3" key="2">
    <citation type="submission" date="2017-05" db="EMBL/GenBank/DDBJ databases">
        <title>Complete and WGS of Bordetella genogroups.</title>
        <authorList>
            <person name="Spilker T."/>
            <person name="Lipuma J."/>
        </authorList>
    </citation>
    <scope>NUCLEOTIDE SEQUENCE [LARGE SCALE GENOMIC DNA]</scope>
    <source>
        <strain evidence="2 3">AU9795</strain>
    </source>
</reference>
<dbReference type="AlphaFoldDB" id="A0A261SGJ5"/>
<organism evidence="1 4">
    <name type="scientific">Bordetella genomosp. 1</name>
    <dbReference type="NCBI Taxonomy" id="1395607"/>
    <lineage>
        <taxon>Bacteria</taxon>
        <taxon>Pseudomonadati</taxon>
        <taxon>Pseudomonadota</taxon>
        <taxon>Betaproteobacteria</taxon>
        <taxon>Burkholderiales</taxon>
        <taxon>Alcaligenaceae</taxon>
        <taxon>Bordetella</taxon>
    </lineage>
</organism>
<dbReference type="GO" id="GO:0006788">
    <property type="term" value="P:heme oxidation"/>
    <property type="evidence" value="ECO:0007669"/>
    <property type="project" value="InterPro"/>
</dbReference>
<sequence>MITPTHEILRNGTRERHERLDQGLALARPDADGPVYVAYLQALRGWLAPLEANLWRLGWPDELAAARRAGKVRWLDQDLAAAGATPTDALCATLPALDAPDAYALGVAYVIEGSQLGGRFLARQLAERMPGHPLHYLNGYGADLGPLWKGFLQYLDTQVQSPTEREQAVAGARDAFDTLTDWMRRNGALQADAA</sequence>
<dbReference type="Proteomes" id="UP000217005">
    <property type="component" value="Unassembled WGS sequence"/>
</dbReference>
<evidence type="ECO:0000313" key="2">
    <source>
        <dbReference type="EMBL" id="OZI58017.1"/>
    </source>
</evidence>
<dbReference type="CDD" id="cd19166">
    <property type="entry name" value="HemeO-bac"/>
    <property type="match status" value="1"/>
</dbReference>
<proteinExistence type="predicted"/>
<dbReference type="InterPro" id="IPR016084">
    <property type="entry name" value="Haem_Oase-like_multi-hlx"/>
</dbReference>
<dbReference type="Gene3D" id="1.20.910.10">
    <property type="entry name" value="Heme oxygenase-like"/>
    <property type="match status" value="1"/>
</dbReference>
<dbReference type="Pfam" id="PF01126">
    <property type="entry name" value="Heme_oxygenase"/>
    <property type="match status" value="1"/>
</dbReference>
<dbReference type="InterPro" id="IPR016053">
    <property type="entry name" value="Haem_Oase-like"/>
</dbReference>
<evidence type="ECO:0000313" key="4">
    <source>
        <dbReference type="Proteomes" id="UP000217005"/>
    </source>
</evidence>
<evidence type="ECO:0000313" key="3">
    <source>
        <dbReference type="Proteomes" id="UP000216354"/>
    </source>
</evidence>
<name>A0A261SGJ5_9BORD</name>
<gene>
    <name evidence="2" type="ORF">CAL27_21785</name>
    <name evidence="1" type="ORF">CEG14_16395</name>
</gene>
<dbReference type="SUPFAM" id="SSF48613">
    <property type="entry name" value="Heme oxygenase-like"/>
    <property type="match status" value="1"/>
</dbReference>
<dbReference type="RefSeq" id="WP_094827362.1">
    <property type="nucleotide sequence ID" value="NZ_NEVL01000003.1"/>
</dbReference>